<name>A0A381ZQA6_9ZZZZ</name>
<dbReference type="AlphaFoldDB" id="A0A381ZQA6"/>
<organism evidence="1">
    <name type="scientific">marine metagenome</name>
    <dbReference type="NCBI Taxonomy" id="408172"/>
    <lineage>
        <taxon>unclassified sequences</taxon>
        <taxon>metagenomes</taxon>
        <taxon>ecological metagenomes</taxon>
    </lineage>
</organism>
<reference evidence="1" key="1">
    <citation type="submission" date="2018-05" db="EMBL/GenBank/DDBJ databases">
        <authorList>
            <person name="Lanie J.A."/>
            <person name="Ng W.-L."/>
            <person name="Kazmierczak K.M."/>
            <person name="Andrzejewski T.M."/>
            <person name="Davidsen T.M."/>
            <person name="Wayne K.J."/>
            <person name="Tettelin H."/>
            <person name="Glass J.I."/>
            <person name="Rusch D."/>
            <person name="Podicherti R."/>
            <person name="Tsui H.-C.T."/>
            <person name="Winkler M.E."/>
        </authorList>
    </citation>
    <scope>NUCLEOTIDE SEQUENCE</scope>
</reference>
<accession>A0A381ZQA6</accession>
<sequence>MTDIKITGQPDIPWIPDDYLKSDWYKILEDIDKHIFEKPKDKTDNDWFQSMVLQDCFSGIHDNRYLENLVTYWVNKRDEIVKKMEKGNWSSKSLTGIKMCSDIVKYDRACLIAIKKYLGHRKLWVELAEKENYPTFDGNYELPSIAKRYEPHFGFPVMKKVMGDLLTSDRSERINLKDNDLSKILAEDVSKVKVARCPNTPWRDIAVIVINPNEFHIIYRGITDIVKPNRDNKLLNRKGEYSEECKALVTFAMYKGIVKSTKTTKKNVSGYRDWLREYTGREDTPIKHTKVQGYVSEFKTEYPNFYLKEKKHKENDEFDDGANDQEKWKNIKEY</sequence>
<gene>
    <name evidence="1" type="ORF">METZ01_LOCUS143926</name>
</gene>
<evidence type="ECO:0000313" key="1">
    <source>
        <dbReference type="EMBL" id="SVA91072.1"/>
    </source>
</evidence>
<protein>
    <submittedName>
        <fullName evidence="1">Uncharacterized protein</fullName>
    </submittedName>
</protein>
<dbReference type="EMBL" id="UINC01022116">
    <property type="protein sequence ID" value="SVA91072.1"/>
    <property type="molecule type" value="Genomic_DNA"/>
</dbReference>
<proteinExistence type="predicted"/>